<feature type="region of interest" description="Disordered" evidence="1">
    <location>
        <begin position="164"/>
        <end position="228"/>
    </location>
</feature>
<name>A0A1G4JKJ6_9SACH</name>
<dbReference type="OrthoDB" id="3994490at2759"/>
<accession>A0A1G4JKJ6</accession>
<dbReference type="InterPro" id="IPR018555">
    <property type="entry name" value="C630.06c-like"/>
</dbReference>
<feature type="compositionally biased region" description="Basic and acidic residues" evidence="1">
    <location>
        <begin position="214"/>
        <end position="228"/>
    </location>
</feature>
<dbReference type="STRING" id="1230905.A0A1G4JKJ6"/>
<gene>
    <name evidence="2" type="ORF">LAMI_0E04478G</name>
</gene>
<feature type="compositionally biased region" description="Basic residues" evidence="1">
    <location>
        <begin position="199"/>
        <end position="213"/>
    </location>
</feature>
<feature type="compositionally biased region" description="Basic residues" evidence="1">
    <location>
        <begin position="164"/>
        <end position="179"/>
    </location>
</feature>
<evidence type="ECO:0000256" key="1">
    <source>
        <dbReference type="SAM" id="MobiDB-lite"/>
    </source>
</evidence>
<dbReference type="AlphaFoldDB" id="A0A1G4JKJ6"/>
<sequence>MNELHIVSRADVFDKEEHTTHVESILPELDLEFVEVPSDGAGNEIDNDDDEFEFPLFSAITSDNTKFANSYVDDDRGRCKERLMKVSLREPSPEVIVQERPRNFYFAEVSNERRNEFIQSSVDYDQIIAQQKISTQDRWPQFKGKVLDVSAHNLKVDEEIRREMKVKKRRPGKKQRLAKKLGAQRESERQERARDIKKAIKKKFHKRGGRKNKKPEVKPEVKPKFRTE</sequence>
<dbReference type="EMBL" id="LT598465">
    <property type="protein sequence ID" value="SCU91033.1"/>
    <property type="molecule type" value="Genomic_DNA"/>
</dbReference>
<feature type="compositionally biased region" description="Basic and acidic residues" evidence="1">
    <location>
        <begin position="183"/>
        <end position="198"/>
    </location>
</feature>
<keyword evidence="3" id="KW-1185">Reference proteome</keyword>
<evidence type="ECO:0000313" key="2">
    <source>
        <dbReference type="EMBL" id="SCU91033.1"/>
    </source>
</evidence>
<organism evidence="2 3">
    <name type="scientific">Lachancea mirantina</name>
    <dbReference type="NCBI Taxonomy" id="1230905"/>
    <lineage>
        <taxon>Eukaryota</taxon>
        <taxon>Fungi</taxon>
        <taxon>Dikarya</taxon>
        <taxon>Ascomycota</taxon>
        <taxon>Saccharomycotina</taxon>
        <taxon>Saccharomycetes</taxon>
        <taxon>Saccharomycetales</taxon>
        <taxon>Saccharomycetaceae</taxon>
        <taxon>Lachancea</taxon>
    </lineage>
</organism>
<evidence type="ECO:0000313" key="3">
    <source>
        <dbReference type="Proteomes" id="UP000191024"/>
    </source>
</evidence>
<reference evidence="2 3" key="1">
    <citation type="submission" date="2016-03" db="EMBL/GenBank/DDBJ databases">
        <authorList>
            <person name="Devillers H."/>
        </authorList>
    </citation>
    <scope>NUCLEOTIDE SEQUENCE [LARGE SCALE GENOMIC DNA]</scope>
    <source>
        <strain evidence="2">CBS 11717</strain>
    </source>
</reference>
<dbReference type="Pfam" id="PF09428">
    <property type="entry name" value="DUF2011"/>
    <property type="match status" value="1"/>
</dbReference>
<proteinExistence type="predicted"/>
<dbReference type="Proteomes" id="UP000191024">
    <property type="component" value="Chromosome E"/>
</dbReference>
<protein>
    <submittedName>
        <fullName evidence="2">LAMI_0E04478g1_1</fullName>
    </submittedName>
</protein>